<comment type="subunit">
    <text evidence="5">Binds ribosomal protein uS19.</text>
</comment>
<comment type="subcellular location">
    <subcellularLocation>
        <location evidence="5">Cytoplasm</location>
    </subcellularLocation>
</comment>
<dbReference type="Pfam" id="PF01782">
    <property type="entry name" value="RimM"/>
    <property type="match status" value="1"/>
</dbReference>
<dbReference type="HAMAP" id="MF_00014">
    <property type="entry name" value="Ribosome_mat_RimM"/>
    <property type="match status" value="1"/>
</dbReference>
<evidence type="ECO:0000313" key="8">
    <source>
        <dbReference type="Proteomes" id="UP000239785"/>
    </source>
</evidence>
<comment type="domain">
    <text evidence="5">The PRC barrel domain binds ribosomal protein uS19.</text>
</comment>
<feature type="domain" description="RimM N-terminal" evidence="6">
    <location>
        <begin position="9"/>
        <end position="91"/>
    </location>
</feature>
<evidence type="ECO:0000313" key="7">
    <source>
        <dbReference type="EMBL" id="PPE06798.1"/>
    </source>
</evidence>
<dbReference type="InterPro" id="IPR011961">
    <property type="entry name" value="RimM"/>
</dbReference>
<dbReference type="GO" id="GO:0005840">
    <property type="term" value="C:ribosome"/>
    <property type="evidence" value="ECO:0007669"/>
    <property type="project" value="InterPro"/>
</dbReference>
<dbReference type="RefSeq" id="WP_104205759.1">
    <property type="nucleotide sequence ID" value="NZ_PHNF01000001.1"/>
</dbReference>
<name>A0A2S5RHN9_9MOLU</name>
<sequence>MDKNNLLHIGKIVNTFGIKGELKFVLNSELTIKNWNDFKLIFIELTSKEILPFSIIDFRDKKNHLIIKLDGINNINEVERFKNKYVYFNNEKNVFEKKVNLSDYQINYKNQTLYIVDYMFNGVYDLIKIKIYEKEFWVPLVEKYIERQDDNKLEIILKDIEGLM</sequence>
<evidence type="ECO:0000256" key="2">
    <source>
        <dbReference type="ARBA" id="ARBA00022517"/>
    </source>
</evidence>
<keyword evidence="3 5" id="KW-0698">rRNA processing</keyword>
<dbReference type="InterPro" id="IPR036976">
    <property type="entry name" value="RimM_N_sf"/>
</dbReference>
<dbReference type="GO" id="GO:0043022">
    <property type="term" value="F:ribosome binding"/>
    <property type="evidence" value="ECO:0007669"/>
    <property type="project" value="InterPro"/>
</dbReference>
<accession>A0A2S5RHN9</accession>
<dbReference type="InterPro" id="IPR002676">
    <property type="entry name" value="RimM_N"/>
</dbReference>
<evidence type="ECO:0000259" key="6">
    <source>
        <dbReference type="Pfam" id="PF01782"/>
    </source>
</evidence>
<dbReference type="PANTHER" id="PTHR33692:SF1">
    <property type="entry name" value="RIBOSOME MATURATION FACTOR RIMM"/>
    <property type="match status" value="1"/>
</dbReference>
<reference evidence="7 8" key="1">
    <citation type="submission" date="2017-11" db="EMBL/GenBank/DDBJ databases">
        <title>Genome sequence of Mesoplasma corruscae ELCA-2 (ATCC 49579).</title>
        <authorList>
            <person name="Lo W.-S."/>
            <person name="Kuo C.-H."/>
        </authorList>
    </citation>
    <scope>NUCLEOTIDE SEQUENCE [LARGE SCALE GENOMIC DNA]</scope>
    <source>
        <strain evidence="7 8">ELCA-2</strain>
    </source>
</reference>
<keyword evidence="1 5" id="KW-0963">Cytoplasm</keyword>
<dbReference type="Gene3D" id="2.40.30.60">
    <property type="entry name" value="RimM"/>
    <property type="match status" value="1"/>
</dbReference>
<comment type="function">
    <text evidence="5">An accessory protein needed during the final step in the assembly of 30S ribosomal subunit, possibly for assembly of the head region. Essential for efficient processing of 16S rRNA. May be needed both before and after RbfA during the maturation of 16S rRNA. It has affinity for free ribosomal 30S subunits but not for 70S ribosomes.</text>
</comment>
<evidence type="ECO:0000256" key="4">
    <source>
        <dbReference type="ARBA" id="ARBA00023186"/>
    </source>
</evidence>
<comment type="similarity">
    <text evidence="5">Belongs to the RimM family.</text>
</comment>
<proteinExistence type="inferred from homology"/>
<dbReference type="InterPro" id="IPR009000">
    <property type="entry name" value="Transl_B-barrel_sf"/>
</dbReference>
<dbReference type="SUPFAM" id="SSF50447">
    <property type="entry name" value="Translation proteins"/>
    <property type="match status" value="1"/>
</dbReference>
<evidence type="ECO:0000256" key="3">
    <source>
        <dbReference type="ARBA" id="ARBA00022552"/>
    </source>
</evidence>
<keyword evidence="8" id="KW-1185">Reference proteome</keyword>
<dbReference type="OrthoDB" id="9810331at2"/>
<dbReference type="PANTHER" id="PTHR33692">
    <property type="entry name" value="RIBOSOME MATURATION FACTOR RIMM"/>
    <property type="match status" value="1"/>
</dbReference>
<dbReference type="Proteomes" id="UP000239785">
    <property type="component" value="Unassembled WGS sequence"/>
</dbReference>
<dbReference type="GO" id="GO:0005737">
    <property type="term" value="C:cytoplasm"/>
    <property type="evidence" value="ECO:0007669"/>
    <property type="project" value="UniProtKB-SubCell"/>
</dbReference>
<dbReference type="GO" id="GO:0006364">
    <property type="term" value="P:rRNA processing"/>
    <property type="evidence" value="ECO:0007669"/>
    <property type="project" value="UniProtKB-UniRule"/>
</dbReference>
<comment type="caution">
    <text evidence="7">The sequence shown here is derived from an EMBL/GenBank/DDBJ whole genome shotgun (WGS) entry which is preliminary data.</text>
</comment>
<dbReference type="AlphaFoldDB" id="A0A2S5RHN9"/>
<evidence type="ECO:0000256" key="5">
    <source>
        <dbReference type="HAMAP-Rule" id="MF_00014"/>
    </source>
</evidence>
<organism evidence="7 8">
    <name type="scientific">Mesoplasma corruscae</name>
    <dbReference type="NCBI Taxonomy" id="216874"/>
    <lineage>
        <taxon>Bacteria</taxon>
        <taxon>Bacillati</taxon>
        <taxon>Mycoplasmatota</taxon>
        <taxon>Mollicutes</taxon>
        <taxon>Entomoplasmatales</taxon>
        <taxon>Entomoplasmataceae</taxon>
        <taxon>Mesoplasma</taxon>
    </lineage>
</organism>
<evidence type="ECO:0000256" key="1">
    <source>
        <dbReference type="ARBA" id="ARBA00022490"/>
    </source>
</evidence>
<dbReference type="EMBL" id="PHNF01000001">
    <property type="protein sequence ID" value="PPE06798.1"/>
    <property type="molecule type" value="Genomic_DNA"/>
</dbReference>
<gene>
    <name evidence="5 7" type="primary">rimM</name>
    <name evidence="7" type="ORF">MCORR_v1c04290</name>
</gene>
<keyword evidence="4 5" id="KW-0143">Chaperone</keyword>
<dbReference type="GO" id="GO:0042274">
    <property type="term" value="P:ribosomal small subunit biogenesis"/>
    <property type="evidence" value="ECO:0007669"/>
    <property type="project" value="UniProtKB-UniRule"/>
</dbReference>
<protein>
    <recommendedName>
        <fullName evidence="5">Ribosome maturation factor RimM</fullName>
    </recommendedName>
</protein>
<keyword evidence="2 5" id="KW-0690">Ribosome biogenesis</keyword>